<evidence type="ECO:0000256" key="14">
    <source>
        <dbReference type="ARBA" id="ARBA00023136"/>
    </source>
</evidence>
<evidence type="ECO:0000256" key="3">
    <source>
        <dbReference type="ARBA" id="ARBA00012438"/>
    </source>
</evidence>
<evidence type="ECO:0000313" key="20">
    <source>
        <dbReference type="Proteomes" id="UP000036097"/>
    </source>
</evidence>
<dbReference type="RefSeq" id="WP_047876933.1">
    <property type="nucleotide sequence ID" value="NZ_LDOT01000001.1"/>
</dbReference>
<evidence type="ECO:0000313" key="19">
    <source>
        <dbReference type="EMBL" id="KLV09645.1"/>
    </source>
</evidence>
<evidence type="ECO:0000256" key="11">
    <source>
        <dbReference type="ARBA" id="ARBA00022840"/>
    </source>
</evidence>
<dbReference type="Pfam" id="PF00512">
    <property type="entry name" value="HisKA"/>
    <property type="match status" value="1"/>
</dbReference>
<keyword evidence="6" id="KW-0597">Phosphoprotein</keyword>
<keyword evidence="9" id="KW-0547">Nucleotide-binding</keyword>
<comment type="subcellular location">
    <subcellularLocation>
        <location evidence="2">Cell inner membrane</location>
        <topology evidence="2">Multi-pass membrane protein</topology>
    </subcellularLocation>
</comment>
<keyword evidence="7" id="KW-0808">Transferase</keyword>
<dbReference type="Gene3D" id="1.10.287.130">
    <property type="match status" value="1"/>
</dbReference>
<dbReference type="PANTHER" id="PTHR43065">
    <property type="entry name" value="SENSOR HISTIDINE KINASE"/>
    <property type="match status" value="1"/>
</dbReference>
<keyword evidence="16" id="KW-0175">Coiled coil</keyword>
<reference evidence="19 20" key="1">
    <citation type="submission" date="2015-05" db="EMBL/GenBank/DDBJ databases">
        <title>Photobacterium galathea sp. nov.</title>
        <authorList>
            <person name="Machado H."/>
            <person name="Gram L."/>
        </authorList>
    </citation>
    <scope>NUCLEOTIDE SEQUENCE [LARGE SCALE GENOMIC DNA]</scope>
    <source>
        <strain evidence="19 20">CGMCC 1.12159</strain>
    </source>
</reference>
<dbReference type="InterPro" id="IPR029151">
    <property type="entry name" value="Sensor-like_sf"/>
</dbReference>
<keyword evidence="13" id="KW-0902">Two-component regulatory system</keyword>
<dbReference type="PROSITE" id="PS50109">
    <property type="entry name" value="HIS_KIN"/>
    <property type="match status" value="1"/>
</dbReference>
<dbReference type="PATRIC" id="fig|1195763.3.peg.175"/>
<evidence type="ECO:0000256" key="16">
    <source>
        <dbReference type="SAM" id="Coils"/>
    </source>
</evidence>
<feature type="transmembrane region" description="Helical" evidence="17">
    <location>
        <begin position="298"/>
        <end position="321"/>
    </location>
</feature>
<dbReference type="InterPro" id="IPR017055">
    <property type="entry name" value="Sig_transdc_His_kinase_DctB"/>
</dbReference>
<evidence type="ECO:0000256" key="15">
    <source>
        <dbReference type="ARBA" id="ARBA00073143"/>
    </source>
</evidence>
<dbReference type="SMART" id="SM00387">
    <property type="entry name" value="HATPase_c"/>
    <property type="match status" value="1"/>
</dbReference>
<dbReference type="InterPro" id="IPR005467">
    <property type="entry name" value="His_kinase_dom"/>
</dbReference>
<dbReference type="InterPro" id="IPR003594">
    <property type="entry name" value="HATPase_dom"/>
</dbReference>
<dbReference type="Gene3D" id="3.30.565.10">
    <property type="entry name" value="Histidine kinase-like ATPase, C-terminal domain"/>
    <property type="match status" value="1"/>
</dbReference>
<dbReference type="PRINTS" id="PR00344">
    <property type="entry name" value="BCTRLSENSOR"/>
</dbReference>
<dbReference type="PANTHER" id="PTHR43065:SF46">
    <property type="entry name" value="C4-DICARBOXYLATE TRANSPORT SENSOR PROTEIN DCTB"/>
    <property type="match status" value="1"/>
</dbReference>
<comment type="caution">
    <text evidence="19">The sequence shown here is derived from an EMBL/GenBank/DDBJ whole genome shotgun (WGS) entry which is preliminary data.</text>
</comment>
<dbReference type="InterPro" id="IPR036890">
    <property type="entry name" value="HATPase_C_sf"/>
</dbReference>
<dbReference type="Gene3D" id="3.30.450.20">
    <property type="entry name" value="PAS domain"/>
    <property type="match status" value="2"/>
</dbReference>
<feature type="domain" description="Histidine kinase" evidence="18">
    <location>
        <begin position="391"/>
        <end position="604"/>
    </location>
</feature>
<dbReference type="GO" id="GO:0005524">
    <property type="term" value="F:ATP binding"/>
    <property type="evidence" value="ECO:0007669"/>
    <property type="project" value="UniProtKB-KW"/>
</dbReference>
<evidence type="ECO:0000256" key="1">
    <source>
        <dbReference type="ARBA" id="ARBA00000085"/>
    </source>
</evidence>
<dbReference type="GO" id="GO:0000155">
    <property type="term" value="F:phosphorelay sensor kinase activity"/>
    <property type="evidence" value="ECO:0007669"/>
    <property type="project" value="InterPro"/>
</dbReference>
<dbReference type="InterPro" id="IPR036097">
    <property type="entry name" value="HisK_dim/P_sf"/>
</dbReference>
<keyword evidence="4" id="KW-1003">Cell membrane</keyword>
<dbReference type="InterPro" id="IPR004358">
    <property type="entry name" value="Sig_transdc_His_kin-like_C"/>
</dbReference>
<comment type="catalytic activity">
    <reaction evidence="1">
        <text>ATP + protein L-histidine = ADP + protein N-phospho-L-histidine.</text>
        <dbReference type="EC" id="2.7.13.3"/>
    </reaction>
</comment>
<evidence type="ECO:0000256" key="13">
    <source>
        <dbReference type="ARBA" id="ARBA00023012"/>
    </source>
</evidence>
<organism evidence="19 20">
    <name type="scientific">Photobacterium aquae</name>
    <dbReference type="NCBI Taxonomy" id="1195763"/>
    <lineage>
        <taxon>Bacteria</taxon>
        <taxon>Pseudomonadati</taxon>
        <taxon>Pseudomonadota</taxon>
        <taxon>Gammaproteobacteria</taxon>
        <taxon>Vibrionales</taxon>
        <taxon>Vibrionaceae</taxon>
        <taxon>Photobacterium</taxon>
    </lineage>
</organism>
<evidence type="ECO:0000256" key="5">
    <source>
        <dbReference type="ARBA" id="ARBA00022519"/>
    </source>
</evidence>
<proteinExistence type="predicted"/>
<feature type="transmembrane region" description="Helical" evidence="17">
    <location>
        <begin position="6"/>
        <end position="27"/>
    </location>
</feature>
<dbReference type="Pfam" id="PF02518">
    <property type="entry name" value="HATPase_c"/>
    <property type="match status" value="1"/>
</dbReference>
<evidence type="ECO:0000256" key="12">
    <source>
        <dbReference type="ARBA" id="ARBA00022989"/>
    </source>
</evidence>
<evidence type="ECO:0000256" key="10">
    <source>
        <dbReference type="ARBA" id="ARBA00022777"/>
    </source>
</evidence>
<keyword evidence="20" id="KW-1185">Reference proteome</keyword>
<dbReference type="SUPFAM" id="SSF47384">
    <property type="entry name" value="Homodimeric domain of signal transducing histidine kinase"/>
    <property type="match status" value="1"/>
</dbReference>
<keyword evidence="10" id="KW-0418">Kinase</keyword>
<keyword evidence="14 17" id="KW-0472">Membrane</keyword>
<keyword evidence="8 17" id="KW-0812">Transmembrane</keyword>
<dbReference type="STRING" id="1195763.ABT56_00785"/>
<dbReference type="FunFam" id="1.10.287.130:FF:000049">
    <property type="entry name" value="C4-dicarboxylate transport sensor protein DctB"/>
    <property type="match status" value="1"/>
</dbReference>
<keyword evidence="5" id="KW-0997">Cell inner membrane</keyword>
<dbReference type="AlphaFoldDB" id="A0A0J1HDC8"/>
<evidence type="ECO:0000256" key="9">
    <source>
        <dbReference type="ARBA" id="ARBA00022741"/>
    </source>
</evidence>
<sequence>MYQRKIYLIIIVILGVLGAGVTALLTYQQVELHLRNKLAANVGMLSTKVDAQLDRFSQLPTILADDPRLLPLLRSALNGKPLPEQSFQSINQQLKSWAGHLKAEAIYLQALDGLTLASSNWLLDDSFVGQNFHYRPYFQQAKSGEKGHYFALGAHSHKRGYYFSAPVKDGHHTIGVLTVKVDLSIIEDVWHFDGLEYVLSDNHGVIFYSSETNWLYHSLIKLPENIRDSIIQSRQYGQTELTPLTQYPTLASITDHPIHNLPLPQPKGSKIFLLSHHQMAKNGWHLYGLVPQSAIIPYLLQAVMMFAAVYSLLCVAIHSWWQTYRARQALSRLNRGLEKKIAKRTDKLLTTNRELKHLLEQYERSQEELKQTQTELIQAAKLATLGELSASINHEINQPLTAIRTYAENSQKLLTKQRYETVGINLREITQLSVHTAGIIARLKVFSRKSVLSPQTACTDVTAAIHSAVSLLNTNIVNQGVTLKIEPLQQPTLIAIDRIQFEQVLINLLTNSLHAVRSSRHPQIGIRGWRVENQFACQVWDNGAGLEQEQLAQIFEPFYTTKTDGLGLGLAISRRLVHAHHGQLTAENRPQGGAAFTLLFPIQPTGSQ</sequence>
<gene>
    <name evidence="19" type="ORF">ABT56_00785</name>
</gene>
<dbReference type="CDD" id="cd00082">
    <property type="entry name" value="HisKA"/>
    <property type="match status" value="1"/>
</dbReference>
<dbReference type="EMBL" id="LDOT01000001">
    <property type="protein sequence ID" value="KLV09645.1"/>
    <property type="molecule type" value="Genomic_DNA"/>
</dbReference>
<protein>
    <recommendedName>
        <fullName evidence="15">C4-dicarboxylate transport sensor protein DctB</fullName>
        <ecNumber evidence="3">2.7.13.3</ecNumber>
    </recommendedName>
</protein>
<evidence type="ECO:0000256" key="17">
    <source>
        <dbReference type="SAM" id="Phobius"/>
    </source>
</evidence>
<evidence type="ECO:0000256" key="6">
    <source>
        <dbReference type="ARBA" id="ARBA00022553"/>
    </source>
</evidence>
<evidence type="ECO:0000256" key="2">
    <source>
        <dbReference type="ARBA" id="ARBA00004429"/>
    </source>
</evidence>
<accession>A0A0J1HDC8</accession>
<name>A0A0J1HDC8_9GAMM</name>
<dbReference type="Proteomes" id="UP000036097">
    <property type="component" value="Unassembled WGS sequence"/>
</dbReference>
<feature type="coiled-coil region" evidence="16">
    <location>
        <begin position="348"/>
        <end position="382"/>
    </location>
</feature>
<dbReference type="EC" id="2.7.13.3" evidence="3"/>
<dbReference type="InterPro" id="IPR003661">
    <property type="entry name" value="HisK_dim/P_dom"/>
</dbReference>
<dbReference type="SUPFAM" id="SSF55874">
    <property type="entry name" value="ATPase domain of HSP90 chaperone/DNA topoisomerase II/histidine kinase"/>
    <property type="match status" value="1"/>
</dbReference>
<dbReference type="PIRSF" id="PIRSF036431">
    <property type="entry name" value="STHK_DctB"/>
    <property type="match status" value="1"/>
</dbReference>
<evidence type="ECO:0000256" key="7">
    <source>
        <dbReference type="ARBA" id="ARBA00022679"/>
    </source>
</evidence>
<evidence type="ECO:0000256" key="8">
    <source>
        <dbReference type="ARBA" id="ARBA00022692"/>
    </source>
</evidence>
<dbReference type="GO" id="GO:0005886">
    <property type="term" value="C:plasma membrane"/>
    <property type="evidence" value="ECO:0007669"/>
    <property type="project" value="UniProtKB-SubCell"/>
</dbReference>
<evidence type="ECO:0000256" key="4">
    <source>
        <dbReference type="ARBA" id="ARBA00022475"/>
    </source>
</evidence>
<evidence type="ECO:0000259" key="18">
    <source>
        <dbReference type="PROSITE" id="PS50109"/>
    </source>
</evidence>
<keyword evidence="11" id="KW-0067">ATP-binding</keyword>
<keyword evidence="12 17" id="KW-1133">Transmembrane helix</keyword>
<dbReference type="SUPFAM" id="SSF103190">
    <property type="entry name" value="Sensory domain-like"/>
    <property type="match status" value="1"/>
</dbReference>